<dbReference type="STRING" id="1783515.A4E84_35285"/>
<name>A0A143CA32_9ACTN</name>
<dbReference type="InterPro" id="IPR028082">
    <property type="entry name" value="Peripla_BP_I"/>
</dbReference>
<evidence type="ECO:0000313" key="2">
    <source>
        <dbReference type="Proteomes" id="UP000076096"/>
    </source>
</evidence>
<protein>
    <recommendedName>
        <fullName evidence="3">Amino acid ABC transporter substrate-binding protein</fullName>
    </recommendedName>
</protein>
<organism evidence="1 2">
    <name type="scientific">Streptomyces qaidamensis</name>
    <dbReference type="NCBI Taxonomy" id="1783515"/>
    <lineage>
        <taxon>Bacteria</taxon>
        <taxon>Bacillati</taxon>
        <taxon>Actinomycetota</taxon>
        <taxon>Actinomycetes</taxon>
        <taxon>Kitasatosporales</taxon>
        <taxon>Streptomycetaceae</taxon>
        <taxon>Streptomyces</taxon>
        <taxon>Streptomyces aurantiacus group</taxon>
    </lineage>
</organism>
<reference evidence="2" key="1">
    <citation type="submission" date="2016-04" db="EMBL/GenBank/DDBJ databases">
        <authorList>
            <person name="Zhang B."/>
        </authorList>
    </citation>
    <scope>NUCLEOTIDE SEQUENCE [LARGE SCALE GENOMIC DNA]</scope>
    <source>
        <strain evidence="2">S10</strain>
    </source>
</reference>
<accession>A0A143CA32</accession>
<sequence>MPSWLSRPRWTGMPRWRQILYALLGLTVLAAAVVYGRSAAQRPDTCADGVERIDDECIGVSGEGYDFGTREIRAVAQAIKKENDRIAQQPHVTVAMMLPLQSDQPTLRRQMRSDLQGAYLGQRQANAGEGELPRIRLVLANPGRNYGRQNEVVDTLIGMAGSSKDRLRAVTGFNLSLDATEKAVERLTKHGIPVLASRISGDRIANEDGTDGAAKQRFPGLARIIPTNNGAAKALADFNGERGRQDARTVMVFDTRQDAYDESLADAFRGIEEAGPAGPAAMPFESPGIYEAGSTGNQFTQIANNICDSPADTVYFAGRTLHLRIFALKLAQQPCGDRHYTIISGSDAASLRQGMSAKDWAQLRGTGGEPKVTVQYAAPAHPAAWSTELKAWRKRWDASRDREPTADELPQYLTEPKAALDSLNKLIEATLHEGTDLGSVPNLEDSRTMLVYDGLLTIGTALHEVQGDDAEQVPGLKDVGTEWSKLQSRHRVKGTSGLICLTSGGNPYDKPVAVVELDPGREGRGTLKFVGIGWPTGREQPKNCVIPSRTP</sequence>
<dbReference type="AlphaFoldDB" id="A0A143CA32"/>
<gene>
    <name evidence="1" type="ORF">A4E84_35285</name>
</gene>
<keyword evidence="2" id="KW-1185">Reference proteome</keyword>
<dbReference type="EMBL" id="CP015098">
    <property type="protein sequence ID" value="AMW14297.1"/>
    <property type="molecule type" value="Genomic_DNA"/>
</dbReference>
<evidence type="ECO:0000313" key="1">
    <source>
        <dbReference type="EMBL" id="AMW14297.1"/>
    </source>
</evidence>
<evidence type="ECO:0008006" key="3">
    <source>
        <dbReference type="Google" id="ProtNLM"/>
    </source>
</evidence>
<dbReference type="Gene3D" id="3.40.50.2300">
    <property type="match status" value="2"/>
</dbReference>
<proteinExistence type="predicted"/>
<dbReference type="CDD" id="cd06268">
    <property type="entry name" value="PBP1_ABC_transporter_LIVBP-like"/>
    <property type="match status" value="1"/>
</dbReference>
<dbReference type="KEGG" id="stsi:A4E84_35285"/>
<dbReference type="SUPFAM" id="SSF53822">
    <property type="entry name" value="Periplasmic binding protein-like I"/>
    <property type="match status" value="1"/>
</dbReference>
<dbReference type="Proteomes" id="UP000076096">
    <property type="component" value="Chromosome"/>
</dbReference>